<dbReference type="GO" id="GO:0006355">
    <property type="term" value="P:regulation of DNA-templated transcription"/>
    <property type="evidence" value="ECO:0007669"/>
    <property type="project" value="InterPro"/>
</dbReference>
<evidence type="ECO:0000256" key="3">
    <source>
        <dbReference type="ARBA" id="ARBA00012438"/>
    </source>
</evidence>
<dbReference type="AlphaFoldDB" id="A0A845MAD6"/>
<dbReference type="EMBL" id="WTVA01000001">
    <property type="protein sequence ID" value="MZR20942.1"/>
    <property type="molecule type" value="Genomic_DNA"/>
</dbReference>
<evidence type="ECO:0000313" key="20">
    <source>
        <dbReference type="Proteomes" id="UP000445696"/>
    </source>
</evidence>
<protein>
    <recommendedName>
        <fullName evidence="3">histidine kinase</fullName>
        <ecNumber evidence="3">2.7.13.3</ecNumber>
    </recommendedName>
</protein>
<feature type="domain" description="HAMP" evidence="18">
    <location>
        <begin position="319"/>
        <end position="372"/>
    </location>
</feature>
<keyword evidence="9" id="KW-0418">Kinase</keyword>
<evidence type="ECO:0000256" key="2">
    <source>
        <dbReference type="ARBA" id="ARBA00004651"/>
    </source>
</evidence>
<feature type="domain" description="PAS" evidence="17">
    <location>
        <begin position="384"/>
        <end position="437"/>
    </location>
</feature>
<keyword evidence="13 15" id="KW-0472">Membrane</keyword>
<dbReference type="RefSeq" id="WP_161337358.1">
    <property type="nucleotide sequence ID" value="NZ_JBHSDG010000002.1"/>
</dbReference>
<evidence type="ECO:0000256" key="1">
    <source>
        <dbReference type="ARBA" id="ARBA00000085"/>
    </source>
</evidence>
<dbReference type="InterPro" id="IPR003661">
    <property type="entry name" value="HisK_dim/P_dom"/>
</dbReference>
<evidence type="ECO:0000313" key="19">
    <source>
        <dbReference type="EMBL" id="MZR20942.1"/>
    </source>
</evidence>
<dbReference type="Gene3D" id="1.10.287.130">
    <property type="match status" value="1"/>
</dbReference>
<dbReference type="InterPro" id="IPR000014">
    <property type="entry name" value="PAS"/>
</dbReference>
<dbReference type="Proteomes" id="UP000445696">
    <property type="component" value="Unassembled WGS sequence"/>
</dbReference>
<keyword evidence="20" id="KW-1185">Reference proteome</keyword>
<evidence type="ECO:0000256" key="11">
    <source>
        <dbReference type="ARBA" id="ARBA00022989"/>
    </source>
</evidence>
<feature type="transmembrane region" description="Helical" evidence="15">
    <location>
        <begin position="53"/>
        <end position="73"/>
    </location>
</feature>
<dbReference type="SUPFAM" id="SSF55785">
    <property type="entry name" value="PYP-like sensor domain (PAS domain)"/>
    <property type="match status" value="1"/>
</dbReference>
<dbReference type="CDD" id="cd00082">
    <property type="entry name" value="HisKA"/>
    <property type="match status" value="1"/>
</dbReference>
<dbReference type="InterPro" id="IPR035965">
    <property type="entry name" value="PAS-like_dom_sf"/>
</dbReference>
<accession>A0A845MAD6</accession>
<dbReference type="GO" id="GO:0005886">
    <property type="term" value="C:plasma membrane"/>
    <property type="evidence" value="ECO:0007669"/>
    <property type="project" value="UniProtKB-SubCell"/>
</dbReference>
<comment type="caution">
    <text evidence="19">The sequence shown here is derived from an EMBL/GenBank/DDBJ whole genome shotgun (WGS) entry which is preliminary data.</text>
</comment>
<evidence type="ECO:0000256" key="8">
    <source>
        <dbReference type="ARBA" id="ARBA00022741"/>
    </source>
</evidence>
<evidence type="ECO:0000256" key="15">
    <source>
        <dbReference type="SAM" id="Phobius"/>
    </source>
</evidence>
<evidence type="ECO:0000256" key="4">
    <source>
        <dbReference type="ARBA" id="ARBA00022475"/>
    </source>
</evidence>
<dbReference type="Pfam" id="PF19312">
    <property type="entry name" value="NtrY_N"/>
    <property type="match status" value="1"/>
</dbReference>
<evidence type="ECO:0000256" key="5">
    <source>
        <dbReference type="ARBA" id="ARBA00022553"/>
    </source>
</evidence>
<dbReference type="FunFam" id="1.10.287.130:FF:000107">
    <property type="entry name" value="Sensor histidine kinase YycG"/>
    <property type="match status" value="1"/>
</dbReference>
<keyword evidence="8" id="KW-0547">Nucleotide-binding</keyword>
<feature type="coiled-coil region" evidence="14">
    <location>
        <begin position="360"/>
        <end position="391"/>
    </location>
</feature>
<keyword evidence="6" id="KW-0808">Transferase</keyword>
<sequence length="737" mass="82273">MAESQHNNVKQPFSFVRWTKKIGLGPKTSFFVAMLAIASGIATYESLTIDNPAYTRALLIADVVIVVILAAIITHRVIRTWRKGQLGGSGSMMHRRILRLFSLIAVAPALMVALFSALFFNIYFQRHFSDPVNMAVSESIVVADAYIKEHIQNIQSDVLAMAAQINRAPTRVLENRALFDSYLSDQVIARNLSEAVVVDGNQNIIAQSDLSFALEFDKIKPEFFNEAREREVVITTNEGDDQVRALIRLDRLLDGFLYVGRFIEPRVLAHMERTRAAAAEYEELKEEGFGIQIQFAVIFFIISLMVVLAAVWFGLVIASRLVGPIESLVKAAERVRSGDLSAKVDESRAYDEMAMLSRAFNRMTEQLSTQRQELEETNEKLDERRRFTEAVLSGVSSGVIGLDKQGFIHLPNRKATELLGLTEEEMIGKAIREIQPQMAGLLDEIRDKPYRVAERQIQLQAGNLHRHLLVRAAAEISMGSIQGFVVTFDDITDLVSAQRMAAWGDIARRIAHEIKNPLTPIQLSAERIKRKYGRQIQEDVDIFNQCTDTIIRQVGDIGQMVDEFSSFARMPTPVFKPEDLGELVGQAIFLQKIGHPEIDYEYETPKSPMICACDAPQVNRVLTNLLQNSADAIEGRDDTGESLPRGKIAVDIRMVADEIFVEIRDNGRGLPKENRSRLTEPYVTHREKGTGLGLAIVNKIMEEHGGSLAMTDGENGTGACVRIAFPVSEANLKTGND</sequence>
<dbReference type="NCBIfam" id="TIGR00229">
    <property type="entry name" value="sensory_box"/>
    <property type="match status" value="1"/>
</dbReference>
<dbReference type="SMART" id="SM00304">
    <property type="entry name" value="HAMP"/>
    <property type="match status" value="1"/>
</dbReference>
<feature type="transmembrane region" description="Helical" evidence="15">
    <location>
        <begin position="100"/>
        <end position="124"/>
    </location>
</feature>
<dbReference type="PROSITE" id="PS50885">
    <property type="entry name" value="HAMP"/>
    <property type="match status" value="1"/>
</dbReference>
<keyword evidence="12" id="KW-0902">Two-component regulatory system</keyword>
<evidence type="ECO:0000259" key="16">
    <source>
        <dbReference type="PROSITE" id="PS50109"/>
    </source>
</evidence>
<comment type="subcellular location">
    <subcellularLocation>
        <location evidence="2">Cell membrane</location>
        <topology evidence="2">Multi-pass membrane protein</topology>
    </subcellularLocation>
</comment>
<evidence type="ECO:0000259" key="17">
    <source>
        <dbReference type="PROSITE" id="PS50112"/>
    </source>
</evidence>
<dbReference type="Gene3D" id="6.10.340.10">
    <property type="match status" value="1"/>
</dbReference>
<dbReference type="InterPro" id="IPR005467">
    <property type="entry name" value="His_kinase_dom"/>
</dbReference>
<dbReference type="CDD" id="cd06225">
    <property type="entry name" value="HAMP"/>
    <property type="match status" value="1"/>
</dbReference>
<dbReference type="PROSITE" id="PS50109">
    <property type="entry name" value="HIS_KIN"/>
    <property type="match status" value="1"/>
</dbReference>
<comment type="catalytic activity">
    <reaction evidence="1">
        <text>ATP + protein L-histidine = ADP + protein N-phospho-L-histidine.</text>
        <dbReference type="EC" id="2.7.13.3"/>
    </reaction>
</comment>
<organism evidence="19 20">
    <name type="scientific">Sneathiella chungangensis</name>
    <dbReference type="NCBI Taxonomy" id="1418234"/>
    <lineage>
        <taxon>Bacteria</taxon>
        <taxon>Pseudomonadati</taxon>
        <taxon>Pseudomonadota</taxon>
        <taxon>Alphaproteobacteria</taxon>
        <taxon>Sneathiellales</taxon>
        <taxon>Sneathiellaceae</taxon>
        <taxon>Sneathiella</taxon>
    </lineage>
</organism>
<gene>
    <name evidence="19" type="ORF">GQF03_01200</name>
</gene>
<keyword evidence="5" id="KW-0597">Phosphoprotein</keyword>
<feature type="domain" description="Histidine kinase" evidence="16">
    <location>
        <begin position="509"/>
        <end position="729"/>
    </location>
</feature>
<dbReference type="SMART" id="SM00387">
    <property type="entry name" value="HATPase_c"/>
    <property type="match status" value="1"/>
</dbReference>
<dbReference type="InterPro" id="IPR003660">
    <property type="entry name" value="HAMP_dom"/>
</dbReference>
<keyword evidence="7 15" id="KW-0812">Transmembrane</keyword>
<dbReference type="PANTHER" id="PTHR43065">
    <property type="entry name" value="SENSOR HISTIDINE KINASE"/>
    <property type="match status" value="1"/>
</dbReference>
<dbReference type="InterPro" id="IPR036890">
    <property type="entry name" value="HATPase_C_sf"/>
</dbReference>
<dbReference type="InterPro" id="IPR003594">
    <property type="entry name" value="HATPase_dom"/>
</dbReference>
<evidence type="ECO:0000256" key="12">
    <source>
        <dbReference type="ARBA" id="ARBA00023012"/>
    </source>
</evidence>
<dbReference type="Pfam" id="PF00512">
    <property type="entry name" value="HisKA"/>
    <property type="match status" value="1"/>
</dbReference>
<name>A0A845MAD6_9PROT</name>
<dbReference type="Pfam" id="PF02518">
    <property type="entry name" value="HATPase_c"/>
    <property type="match status" value="1"/>
</dbReference>
<evidence type="ECO:0000256" key="9">
    <source>
        <dbReference type="ARBA" id="ARBA00022777"/>
    </source>
</evidence>
<dbReference type="EC" id="2.7.13.3" evidence="3"/>
<dbReference type="InterPro" id="IPR036097">
    <property type="entry name" value="HisK_dim/P_sf"/>
</dbReference>
<proteinExistence type="predicted"/>
<dbReference type="Gene3D" id="3.30.450.20">
    <property type="entry name" value="PAS domain"/>
    <property type="match status" value="1"/>
</dbReference>
<evidence type="ECO:0000256" key="14">
    <source>
        <dbReference type="SAM" id="Coils"/>
    </source>
</evidence>
<dbReference type="Gene3D" id="3.30.565.10">
    <property type="entry name" value="Histidine kinase-like ATPase, C-terminal domain"/>
    <property type="match status" value="1"/>
</dbReference>
<dbReference type="Pfam" id="PF00672">
    <property type="entry name" value="HAMP"/>
    <property type="match status" value="1"/>
</dbReference>
<dbReference type="SMART" id="SM00388">
    <property type="entry name" value="HisKA"/>
    <property type="match status" value="1"/>
</dbReference>
<dbReference type="PANTHER" id="PTHR43065:SF10">
    <property type="entry name" value="PEROXIDE STRESS-ACTIVATED HISTIDINE KINASE MAK3"/>
    <property type="match status" value="1"/>
</dbReference>
<evidence type="ECO:0000256" key="7">
    <source>
        <dbReference type="ARBA" id="ARBA00022692"/>
    </source>
</evidence>
<evidence type="ECO:0000256" key="13">
    <source>
        <dbReference type="ARBA" id="ARBA00023136"/>
    </source>
</evidence>
<keyword evidence="14" id="KW-0175">Coiled coil</keyword>
<dbReference type="PIRSF" id="PIRSF037532">
    <property type="entry name" value="STHK_NtrY"/>
    <property type="match status" value="1"/>
</dbReference>
<reference evidence="19 20" key="1">
    <citation type="journal article" date="2014" name="Int. J. Syst. Evol. Microbiol.">
        <title>Sneathiella chungangensis sp. nov., isolated from a marine sand, and emended description of the genus Sneathiella.</title>
        <authorList>
            <person name="Siamphan C."/>
            <person name="Kim H."/>
            <person name="Lee J.S."/>
            <person name="Kim W."/>
        </authorList>
    </citation>
    <scope>NUCLEOTIDE SEQUENCE [LARGE SCALE GENOMIC DNA]</scope>
    <source>
        <strain evidence="19 20">KCTC 32476</strain>
    </source>
</reference>
<dbReference type="SUPFAM" id="SSF55874">
    <property type="entry name" value="ATPase domain of HSP90 chaperone/DNA topoisomerase II/histidine kinase"/>
    <property type="match status" value="1"/>
</dbReference>
<dbReference type="OrthoDB" id="9776727at2"/>
<dbReference type="PRINTS" id="PR00344">
    <property type="entry name" value="BCTRLSENSOR"/>
</dbReference>
<dbReference type="GO" id="GO:0000155">
    <property type="term" value="F:phosphorelay sensor kinase activity"/>
    <property type="evidence" value="ECO:0007669"/>
    <property type="project" value="InterPro"/>
</dbReference>
<dbReference type="CDD" id="cd00130">
    <property type="entry name" value="PAS"/>
    <property type="match status" value="1"/>
</dbReference>
<dbReference type="SUPFAM" id="SSF158472">
    <property type="entry name" value="HAMP domain-like"/>
    <property type="match status" value="1"/>
</dbReference>
<evidence type="ECO:0000256" key="10">
    <source>
        <dbReference type="ARBA" id="ARBA00022840"/>
    </source>
</evidence>
<keyword evidence="10" id="KW-0067">ATP-binding</keyword>
<evidence type="ECO:0000256" key="6">
    <source>
        <dbReference type="ARBA" id="ARBA00022679"/>
    </source>
</evidence>
<dbReference type="InterPro" id="IPR004358">
    <property type="entry name" value="Sig_transdc_His_kin-like_C"/>
</dbReference>
<dbReference type="SUPFAM" id="SSF47384">
    <property type="entry name" value="Homodimeric domain of signal transducing histidine kinase"/>
    <property type="match status" value="1"/>
</dbReference>
<keyword evidence="4" id="KW-1003">Cell membrane</keyword>
<feature type="transmembrane region" description="Helical" evidence="15">
    <location>
        <begin position="30"/>
        <end position="47"/>
    </location>
</feature>
<dbReference type="Pfam" id="PF00989">
    <property type="entry name" value="PAS"/>
    <property type="match status" value="1"/>
</dbReference>
<evidence type="ECO:0000259" key="18">
    <source>
        <dbReference type="PROSITE" id="PS50885"/>
    </source>
</evidence>
<dbReference type="GO" id="GO:0005524">
    <property type="term" value="F:ATP binding"/>
    <property type="evidence" value="ECO:0007669"/>
    <property type="project" value="UniProtKB-KW"/>
</dbReference>
<dbReference type="InterPro" id="IPR013767">
    <property type="entry name" value="PAS_fold"/>
</dbReference>
<dbReference type="InterPro" id="IPR045671">
    <property type="entry name" value="NtrY-like_N"/>
</dbReference>
<keyword evidence="11 15" id="KW-1133">Transmembrane helix</keyword>
<feature type="transmembrane region" description="Helical" evidence="15">
    <location>
        <begin position="295"/>
        <end position="318"/>
    </location>
</feature>
<dbReference type="InterPro" id="IPR017232">
    <property type="entry name" value="NtrY"/>
</dbReference>
<dbReference type="PROSITE" id="PS50112">
    <property type="entry name" value="PAS"/>
    <property type="match status" value="1"/>
</dbReference>